<dbReference type="FunFam" id="3.40.50.1100:FF:000008">
    <property type="entry name" value="L-threonine dehydratase"/>
    <property type="match status" value="1"/>
</dbReference>
<evidence type="ECO:0000256" key="14">
    <source>
        <dbReference type="RuleBase" id="RU362012"/>
    </source>
</evidence>
<dbReference type="PROSITE" id="PS00165">
    <property type="entry name" value="DEHYDRATASE_SER_THR"/>
    <property type="match status" value="1"/>
</dbReference>
<dbReference type="InterPro" id="IPR045865">
    <property type="entry name" value="ACT-like_dom_sf"/>
</dbReference>
<keyword evidence="18" id="KW-1185">Reference proteome</keyword>
<keyword evidence="7 14" id="KW-0028">Amino-acid biosynthesis</keyword>
<name>A0A9Q3HLA5_9BASI</name>
<comment type="cofactor">
    <cofactor evidence="2 14">
        <name>pyridoxal 5'-phosphate</name>
        <dbReference type="ChEBI" id="CHEBI:597326"/>
    </cofactor>
</comment>
<dbReference type="Gene3D" id="3.40.50.1100">
    <property type="match status" value="2"/>
</dbReference>
<dbReference type="PANTHER" id="PTHR48078">
    <property type="entry name" value="THREONINE DEHYDRATASE, MITOCHONDRIAL-RELATED"/>
    <property type="match status" value="1"/>
</dbReference>
<comment type="subunit">
    <text evidence="6">Homotetramer.</text>
</comment>
<dbReference type="FunFam" id="3.40.50.1100:FF:000005">
    <property type="entry name" value="Threonine dehydratase catabolic"/>
    <property type="match status" value="1"/>
</dbReference>
<dbReference type="InterPro" id="IPR001721">
    <property type="entry name" value="TD_ACT-like"/>
</dbReference>
<keyword evidence="11" id="KW-0496">Mitochondrion</keyword>
<dbReference type="InterPro" id="IPR000634">
    <property type="entry name" value="Ser/Thr_deHydtase_PyrdxlP-BS"/>
</dbReference>
<evidence type="ECO:0000256" key="8">
    <source>
        <dbReference type="ARBA" id="ARBA00022624"/>
    </source>
</evidence>
<dbReference type="InterPro" id="IPR036052">
    <property type="entry name" value="TrpB-like_PALP_sf"/>
</dbReference>
<dbReference type="Proteomes" id="UP000765509">
    <property type="component" value="Unassembled WGS sequence"/>
</dbReference>
<evidence type="ECO:0000256" key="12">
    <source>
        <dbReference type="ARBA" id="ARBA00023239"/>
    </source>
</evidence>
<protein>
    <recommendedName>
        <fullName evidence="14">Threonine dehydratase</fullName>
        <ecNumber evidence="14">4.3.1.19</ecNumber>
    </recommendedName>
    <alternativeName>
        <fullName evidence="14">Threonine deaminase</fullName>
    </alternativeName>
</protein>
<sequence length="644" mass="70874">MSPTVAGNTKTSWHRVRKKPKSRKGVDDTQRLHLNQNNAVPTKDCQNVSDDCRLHVVLLQIPLGRDQLFKRSISMADLPSADSLQPPHPSPNNSDEEEVLLKHLYTRLPSRQLLPDGTPDYIQLILSSKVYDIVKETPLTEAINLSGRLGVWVGLKREDLQPVFSFKIRGAYNLMAHLSAQEKARGVIASSAGNHAQGVAMSARALGIKATIVMPLATPSIKYKNVDRLGSSVLLHGNDFDEAKRECQRLSLIQGLTNIPPFDDPYVIAGQGTIGLEIFNQVDMHTLDAIFVCVGGGGLLAGIASYVKKIGPPGLKVIGVEGQDQSAMTDSLAARRRLILKDVGLFSDGTAVRTVGAETFRISQSLVDDMILVSNDELCAAIKDVFEDTRSTPEPAGALAVAGLKRYVLKNNLIGSGKRFVCIVSGANINFDRLRFVAERADLGEQREALFSVVVPEKPGSFSKLYSHIYPRPVTEFSYRYSGSSQAFIFISFRLSSVSKPHQPPLEARLEEIKALLNEISDDPIGMKARDISDNEMAKSHARYLIGGRVNAPHERLISFAFPERPGALKKFLLSLSGTGLESIQFNISLFHYRNHGSDLSRVLAGIQVPPGEEQNFKAFLSKLGYPFTDETENEVYKEFLLEK</sequence>
<dbReference type="PROSITE" id="PS51672">
    <property type="entry name" value="ACT_LIKE"/>
    <property type="match status" value="1"/>
</dbReference>
<dbReference type="CDD" id="cd01562">
    <property type="entry name" value="Thr-dehyd"/>
    <property type="match status" value="1"/>
</dbReference>
<gene>
    <name evidence="17" type="ORF">O181_048092</name>
</gene>
<evidence type="ECO:0000256" key="11">
    <source>
        <dbReference type="ARBA" id="ARBA00023128"/>
    </source>
</evidence>
<dbReference type="NCBIfam" id="TIGR01124">
    <property type="entry name" value="ilvA_2Cterm"/>
    <property type="match status" value="1"/>
</dbReference>
<evidence type="ECO:0000256" key="10">
    <source>
        <dbReference type="ARBA" id="ARBA00022898"/>
    </source>
</evidence>
<evidence type="ECO:0000313" key="18">
    <source>
        <dbReference type="Proteomes" id="UP000765509"/>
    </source>
</evidence>
<dbReference type="GO" id="GO:0006565">
    <property type="term" value="P:L-serine catabolic process"/>
    <property type="evidence" value="ECO:0007669"/>
    <property type="project" value="TreeGrafter"/>
</dbReference>
<keyword evidence="12 14" id="KW-0456">Lyase</keyword>
<evidence type="ECO:0000256" key="4">
    <source>
        <dbReference type="ARBA" id="ARBA00004810"/>
    </source>
</evidence>
<dbReference type="FunFam" id="3.40.1020.10:FF:000001">
    <property type="entry name" value="L-threonine dehydratase"/>
    <property type="match status" value="1"/>
</dbReference>
<dbReference type="EMBL" id="AVOT02020293">
    <property type="protein sequence ID" value="MBW0508377.1"/>
    <property type="molecule type" value="Genomic_DNA"/>
</dbReference>
<dbReference type="GO" id="GO:0004794">
    <property type="term" value="F:threonine deaminase activity"/>
    <property type="evidence" value="ECO:0007669"/>
    <property type="project" value="UniProtKB-UniRule"/>
</dbReference>
<dbReference type="EC" id="4.3.1.19" evidence="14"/>
<dbReference type="GO" id="GO:0009097">
    <property type="term" value="P:isoleucine biosynthetic process"/>
    <property type="evidence" value="ECO:0007669"/>
    <property type="project" value="UniProtKB-UniRule"/>
</dbReference>
<evidence type="ECO:0000313" key="17">
    <source>
        <dbReference type="EMBL" id="MBW0508377.1"/>
    </source>
</evidence>
<comment type="pathway">
    <text evidence="4 14">Amino-acid biosynthesis; L-isoleucine biosynthesis; 2-oxobutanoate from L-threonine: step 1/1.</text>
</comment>
<evidence type="ECO:0000256" key="9">
    <source>
        <dbReference type="ARBA" id="ARBA00022737"/>
    </source>
</evidence>
<keyword evidence="13 14" id="KW-0100">Branched-chain amino acid biosynthesis</keyword>
<keyword evidence="8 14" id="KW-0412">Isoleucine biosynthesis</keyword>
<feature type="compositionally biased region" description="Polar residues" evidence="15">
    <location>
        <begin position="1"/>
        <end position="11"/>
    </location>
</feature>
<evidence type="ECO:0000256" key="7">
    <source>
        <dbReference type="ARBA" id="ARBA00022605"/>
    </source>
</evidence>
<dbReference type="Gene3D" id="3.40.1020.10">
    <property type="entry name" value="Biosynthetic Threonine Deaminase, Domain 3"/>
    <property type="match status" value="1"/>
</dbReference>
<evidence type="ECO:0000256" key="6">
    <source>
        <dbReference type="ARBA" id="ARBA00011881"/>
    </source>
</evidence>
<accession>A0A9Q3HLA5</accession>
<proteinExistence type="inferred from homology"/>
<feature type="domain" description="ACT-like" evidence="16">
    <location>
        <begin position="556"/>
        <end position="633"/>
    </location>
</feature>
<dbReference type="CDD" id="cd04907">
    <property type="entry name" value="ACT_ThrD-I_2"/>
    <property type="match status" value="1"/>
</dbReference>
<comment type="similarity">
    <text evidence="5 14">Belongs to the serine/threonine dehydratase family.</text>
</comment>
<reference evidence="17" key="1">
    <citation type="submission" date="2021-03" db="EMBL/GenBank/DDBJ databases">
        <title>Draft genome sequence of rust myrtle Austropuccinia psidii MF-1, a brazilian biotype.</title>
        <authorList>
            <person name="Quecine M.C."/>
            <person name="Pachon D.M.R."/>
            <person name="Bonatelli M.L."/>
            <person name="Correr F.H."/>
            <person name="Franceschini L.M."/>
            <person name="Leite T.F."/>
            <person name="Margarido G.R.A."/>
            <person name="Almeida C.A."/>
            <person name="Ferrarezi J.A."/>
            <person name="Labate C.A."/>
        </authorList>
    </citation>
    <scope>NUCLEOTIDE SEQUENCE</scope>
    <source>
        <strain evidence="17">MF-1</strain>
    </source>
</reference>
<dbReference type="GO" id="GO:0030170">
    <property type="term" value="F:pyridoxal phosphate binding"/>
    <property type="evidence" value="ECO:0007669"/>
    <property type="project" value="InterPro"/>
</dbReference>
<feature type="compositionally biased region" description="Polar residues" evidence="15">
    <location>
        <begin position="32"/>
        <end position="45"/>
    </location>
</feature>
<dbReference type="GO" id="GO:0006567">
    <property type="term" value="P:L-threonine catabolic process"/>
    <property type="evidence" value="ECO:0007669"/>
    <property type="project" value="TreeGrafter"/>
</dbReference>
<keyword evidence="10 14" id="KW-0663">Pyridoxal phosphate</keyword>
<dbReference type="AlphaFoldDB" id="A0A9Q3HLA5"/>
<evidence type="ECO:0000256" key="1">
    <source>
        <dbReference type="ARBA" id="ARBA00001274"/>
    </source>
</evidence>
<dbReference type="InterPro" id="IPR001926">
    <property type="entry name" value="TrpB-like_PALP"/>
</dbReference>
<evidence type="ECO:0000259" key="16">
    <source>
        <dbReference type="PROSITE" id="PS51672"/>
    </source>
</evidence>
<evidence type="ECO:0000256" key="13">
    <source>
        <dbReference type="ARBA" id="ARBA00023304"/>
    </source>
</evidence>
<keyword evidence="9" id="KW-0677">Repeat</keyword>
<organism evidence="17 18">
    <name type="scientific">Austropuccinia psidii MF-1</name>
    <dbReference type="NCBI Taxonomy" id="1389203"/>
    <lineage>
        <taxon>Eukaryota</taxon>
        <taxon>Fungi</taxon>
        <taxon>Dikarya</taxon>
        <taxon>Basidiomycota</taxon>
        <taxon>Pucciniomycotina</taxon>
        <taxon>Pucciniomycetes</taxon>
        <taxon>Pucciniales</taxon>
        <taxon>Sphaerophragmiaceae</taxon>
        <taxon>Austropuccinia</taxon>
    </lineage>
</organism>
<dbReference type="PANTHER" id="PTHR48078:SF11">
    <property type="entry name" value="THREONINE DEHYDRATASE, MITOCHONDRIAL"/>
    <property type="match status" value="1"/>
</dbReference>
<dbReference type="Pfam" id="PF00585">
    <property type="entry name" value="Thr_dehydrat_C"/>
    <property type="match status" value="2"/>
</dbReference>
<dbReference type="SUPFAM" id="SSF55021">
    <property type="entry name" value="ACT-like"/>
    <property type="match status" value="1"/>
</dbReference>
<evidence type="ECO:0000256" key="15">
    <source>
        <dbReference type="SAM" id="MobiDB-lite"/>
    </source>
</evidence>
<evidence type="ECO:0000256" key="5">
    <source>
        <dbReference type="ARBA" id="ARBA00010869"/>
    </source>
</evidence>
<dbReference type="OrthoDB" id="4418812at2759"/>
<comment type="caution">
    <text evidence="17">The sequence shown here is derived from an EMBL/GenBank/DDBJ whole genome shotgun (WGS) entry which is preliminary data.</text>
</comment>
<dbReference type="GO" id="GO:0003941">
    <property type="term" value="F:L-serine ammonia-lyase activity"/>
    <property type="evidence" value="ECO:0007669"/>
    <property type="project" value="TreeGrafter"/>
</dbReference>
<comment type="catalytic activity">
    <reaction evidence="1 14">
        <text>L-threonine = 2-oxobutanoate + NH4(+)</text>
        <dbReference type="Rhea" id="RHEA:22108"/>
        <dbReference type="ChEBI" id="CHEBI:16763"/>
        <dbReference type="ChEBI" id="CHEBI:28938"/>
        <dbReference type="ChEBI" id="CHEBI:57926"/>
        <dbReference type="EC" id="4.3.1.19"/>
    </reaction>
</comment>
<dbReference type="SUPFAM" id="SSF53686">
    <property type="entry name" value="Tryptophan synthase beta subunit-like PLP-dependent enzymes"/>
    <property type="match status" value="1"/>
</dbReference>
<dbReference type="GO" id="GO:0005739">
    <property type="term" value="C:mitochondrion"/>
    <property type="evidence" value="ECO:0007669"/>
    <property type="project" value="UniProtKB-SubCell"/>
</dbReference>
<feature type="region of interest" description="Disordered" evidence="15">
    <location>
        <begin position="1"/>
        <end position="45"/>
    </location>
</feature>
<comment type="subcellular location">
    <subcellularLocation>
        <location evidence="3">Mitochondrion</location>
    </subcellularLocation>
</comment>
<feature type="compositionally biased region" description="Basic residues" evidence="15">
    <location>
        <begin position="12"/>
        <end position="23"/>
    </location>
</feature>
<dbReference type="NCBIfam" id="NF006674">
    <property type="entry name" value="PRK09224.1"/>
    <property type="match status" value="1"/>
</dbReference>
<dbReference type="Pfam" id="PF00291">
    <property type="entry name" value="PALP"/>
    <property type="match status" value="1"/>
</dbReference>
<dbReference type="InterPro" id="IPR050147">
    <property type="entry name" value="Ser/Thr_Dehydratase"/>
</dbReference>
<evidence type="ECO:0000256" key="3">
    <source>
        <dbReference type="ARBA" id="ARBA00004173"/>
    </source>
</evidence>
<dbReference type="InterPro" id="IPR005787">
    <property type="entry name" value="Thr_deHydtase_biosynth"/>
</dbReference>
<evidence type="ECO:0000256" key="2">
    <source>
        <dbReference type="ARBA" id="ARBA00001933"/>
    </source>
</evidence>
<dbReference type="InterPro" id="IPR038110">
    <property type="entry name" value="TD_ACT-like_sf"/>
</dbReference>